<evidence type="ECO:0000256" key="1">
    <source>
        <dbReference type="SAM" id="MobiDB-lite"/>
    </source>
</evidence>
<evidence type="ECO:0000313" key="3">
    <source>
        <dbReference type="EMBL" id="MDX5983647.1"/>
    </source>
</evidence>
<dbReference type="InterPro" id="IPR052205">
    <property type="entry name" value="FliO/MopB"/>
</dbReference>
<dbReference type="Proteomes" id="UP001279660">
    <property type="component" value="Unassembled WGS sequence"/>
</dbReference>
<name>A0ABU4PKH3_9SPHN</name>
<keyword evidence="3" id="KW-0966">Cell projection</keyword>
<keyword evidence="2" id="KW-0812">Transmembrane</keyword>
<evidence type="ECO:0000313" key="4">
    <source>
        <dbReference type="Proteomes" id="UP001279660"/>
    </source>
</evidence>
<gene>
    <name evidence="3" type="ORF">SIL82_05190</name>
</gene>
<dbReference type="PANTHER" id="PTHR38766:SF1">
    <property type="entry name" value="FLAGELLAR PROTEIN FLIO"/>
    <property type="match status" value="1"/>
</dbReference>
<keyword evidence="2" id="KW-1133">Transmembrane helix</keyword>
<sequence length="216" mass="22616">MDVLSLLRTMGALGVVLGLLGGALWAVRRYNIALPGRVTLGRGRRLEVVERVTLDGKRSLALVRRDGCEHLILIGPDGQMVVESGILPSVPADVTATVVAATDAGESAETPTSELAAPEPVAPAPEPALGSTAEAPVDQATAPEPETELRTALTLLLDHLQSRRDKATLIQASLSSVREPSAPVSPVTSVSSTPRRSVAALFDHLTEQHHQANVVA</sequence>
<keyword evidence="2" id="KW-0472">Membrane</keyword>
<dbReference type="EMBL" id="JAWXXV010000001">
    <property type="protein sequence ID" value="MDX5983647.1"/>
    <property type="molecule type" value="Genomic_DNA"/>
</dbReference>
<evidence type="ECO:0000256" key="2">
    <source>
        <dbReference type="SAM" id="Phobius"/>
    </source>
</evidence>
<dbReference type="RefSeq" id="WP_010404681.1">
    <property type="nucleotide sequence ID" value="NZ_JAWXXV010000001.1"/>
</dbReference>
<accession>A0ABU4PKH3</accession>
<dbReference type="PANTHER" id="PTHR38766">
    <property type="entry name" value="FLAGELLAR PROTEIN FLIO"/>
    <property type="match status" value="1"/>
</dbReference>
<organism evidence="3 4">
    <name type="scientific">Sphingomonas echinoides</name>
    <dbReference type="NCBI Taxonomy" id="59803"/>
    <lineage>
        <taxon>Bacteria</taxon>
        <taxon>Pseudomonadati</taxon>
        <taxon>Pseudomonadota</taxon>
        <taxon>Alphaproteobacteria</taxon>
        <taxon>Sphingomonadales</taxon>
        <taxon>Sphingomonadaceae</taxon>
        <taxon>Sphingomonas</taxon>
    </lineage>
</organism>
<proteinExistence type="predicted"/>
<reference evidence="3 4" key="1">
    <citation type="submission" date="2023-11" db="EMBL/GenBank/DDBJ databases">
        <title>MicrobeMod: A computational toolkit for identifying prokaryotic methylation and restriction-modification with nanopore sequencing.</title>
        <authorList>
            <person name="Crits-Christoph A."/>
            <person name="Kang S.C."/>
            <person name="Lee H."/>
            <person name="Ostrov N."/>
        </authorList>
    </citation>
    <scope>NUCLEOTIDE SEQUENCE [LARGE SCALE GENOMIC DNA]</scope>
    <source>
        <strain evidence="3 4">ATCC 14820</strain>
    </source>
</reference>
<keyword evidence="3" id="KW-0969">Cilium</keyword>
<keyword evidence="3" id="KW-0282">Flagellum</keyword>
<keyword evidence="4" id="KW-1185">Reference proteome</keyword>
<feature type="transmembrane region" description="Helical" evidence="2">
    <location>
        <begin position="6"/>
        <end position="27"/>
    </location>
</feature>
<protein>
    <submittedName>
        <fullName evidence="3">Flagellar biosynthetic protein FliO</fullName>
    </submittedName>
</protein>
<comment type="caution">
    <text evidence="3">The sequence shown here is derived from an EMBL/GenBank/DDBJ whole genome shotgun (WGS) entry which is preliminary data.</text>
</comment>
<feature type="region of interest" description="Disordered" evidence="1">
    <location>
        <begin position="104"/>
        <end position="146"/>
    </location>
</feature>